<dbReference type="SUPFAM" id="SSF52200">
    <property type="entry name" value="Toll/Interleukin receptor TIR domain"/>
    <property type="match status" value="1"/>
</dbReference>
<proteinExistence type="predicted"/>
<dbReference type="PaxDb" id="3880-AES83195"/>
<dbReference type="Gene3D" id="3.40.50.10140">
    <property type="entry name" value="Toll/interleukin-1 receptor homology (TIR) domain"/>
    <property type="match status" value="1"/>
</dbReference>
<dbReference type="GO" id="GO:0007165">
    <property type="term" value="P:signal transduction"/>
    <property type="evidence" value="ECO:0000318"/>
    <property type="project" value="GO_Central"/>
</dbReference>
<dbReference type="GO" id="GO:0005634">
    <property type="term" value="C:nucleus"/>
    <property type="evidence" value="ECO:0000318"/>
    <property type="project" value="GO_Central"/>
</dbReference>
<dbReference type="EMBL" id="CM001224">
    <property type="protein sequence ID" value="KEH18362.1"/>
    <property type="molecule type" value="Genomic_DNA"/>
</dbReference>
<keyword evidence="1" id="KW-0520">NAD</keyword>
<evidence type="ECO:0000313" key="5">
    <source>
        <dbReference type="Proteomes" id="UP000002051"/>
    </source>
</evidence>
<evidence type="ECO:0000313" key="3">
    <source>
        <dbReference type="EMBL" id="KEH18362.1"/>
    </source>
</evidence>
<dbReference type="InterPro" id="IPR035897">
    <property type="entry name" value="Toll_tir_struct_dom_sf"/>
</dbReference>
<dbReference type="Proteomes" id="UP000002051">
    <property type="component" value="Chromosome 8"/>
</dbReference>
<feature type="domain" description="TIR" evidence="2">
    <location>
        <begin position="1"/>
        <end position="149"/>
    </location>
</feature>
<dbReference type="SMART" id="SM00255">
    <property type="entry name" value="TIR"/>
    <property type="match status" value="1"/>
</dbReference>
<dbReference type="PANTHER" id="PTHR32009">
    <property type="entry name" value="TMV RESISTANCE PROTEIN N-LIKE"/>
    <property type="match status" value="1"/>
</dbReference>
<reference evidence="4" key="3">
    <citation type="submission" date="2015-04" db="UniProtKB">
        <authorList>
            <consortium name="EnsemblPlants"/>
        </authorList>
    </citation>
    <scope>IDENTIFICATION</scope>
    <source>
        <strain evidence="4">cv. Jemalong A17</strain>
    </source>
</reference>
<name>G7ZVF7_MEDTR</name>
<dbReference type="Pfam" id="PF01582">
    <property type="entry name" value="TIR"/>
    <property type="match status" value="1"/>
</dbReference>
<dbReference type="AlphaFoldDB" id="G7ZVF7"/>
<organism evidence="3 5">
    <name type="scientific">Medicago truncatula</name>
    <name type="common">Barrel medic</name>
    <name type="synonym">Medicago tribuloides</name>
    <dbReference type="NCBI Taxonomy" id="3880"/>
    <lineage>
        <taxon>Eukaryota</taxon>
        <taxon>Viridiplantae</taxon>
        <taxon>Streptophyta</taxon>
        <taxon>Embryophyta</taxon>
        <taxon>Tracheophyta</taxon>
        <taxon>Spermatophyta</taxon>
        <taxon>Magnoliopsida</taxon>
        <taxon>eudicotyledons</taxon>
        <taxon>Gunneridae</taxon>
        <taxon>Pentapetalae</taxon>
        <taxon>rosids</taxon>
        <taxon>fabids</taxon>
        <taxon>Fabales</taxon>
        <taxon>Fabaceae</taxon>
        <taxon>Papilionoideae</taxon>
        <taxon>50 kb inversion clade</taxon>
        <taxon>NPAAA clade</taxon>
        <taxon>Hologalegina</taxon>
        <taxon>IRL clade</taxon>
        <taxon>Trifolieae</taxon>
        <taxon>Medicago</taxon>
    </lineage>
</organism>
<gene>
    <name evidence="4" type="primary">25500459</name>
    <name evidence="3" type="ordered locus">MTR_8g016460</name>
</gene>
<dbReference type="PROSITE" id="PS50104">
    <property type="entry name" value="TIR"/>
    <property type="match status" value="1"/>
</dbReference>
<dbReference type="InterPro" id="IPR000157">
    <property type="entry name" value="TIR_dom"/>
</dbReference>
<sequence length="162" mass="18888">MEYSNSLQRETLTFIPCGLCAGFISHLYKALRRKHNPTYIDNLIEKGDEVWAELVKAMKQSTLFLVVFSENYASSTWCLNELVQIMECHKNDQVVNPVFYHVDPSDVRKHTGSYGTALAKHKKEDKCTIQRWKNARTIQKWKNALFEAANLSGFHNTTYRYY</sequence>
<reference evidence="3 5" key="2">
    <citation type="journal article" date="2014" name="BMC Genomics">
        <title>An improved genome release (version Mt4.0) for the model legume Medicago truncatula.</title>
        <authorList>
            <person name="Tang H."/>
            <person name="Krishnakumar V."/>
            <person name="Bidwell S."/>
            <person name="Rosen B."/>
            <person name="Chan A."/>
            <person name="Zhou S."/>
            <person name="Gentzbittel L."/>
            <person name="Childs K.L."/>
            <person name="Yandell M."/>
            <person name="Gundlach H."/>
            <person name="Mayer K.F."/>
            <person name="Schwartz D.C."/>
            <person name="Town C.D."/>
        </authorList>
    </citation>
    <scope>GENOME REANNOTATION</scope>
    <source>
        <strain evidence="3">A17</strain>
        <strain evidence="4 5">cv. Jemalong A17</strain>
    </source>
</reference>
<dbReference type="HOGENOM" id="CLU_001561_3_3_1"/>
<dbReference type="OrthoDB" id="6160824at2759"/>
<dbReference type="PANTHER" id="PTHR32009:SF159">
    <property type="entry name" value="TIR DOMAIN-CONTAINING PROTEIN"/>
    <property type="match status" value="1"/>
</dbReference>
<protein>
    <submittedName>
        <fullName evidence="3">Disease resistance protein (TIR-NBS-LRR class)</fullName>
    </submittedName>
</protein>
<dbReference type="OMA" id="CAGFISH"/>
<evidence type="ECO:0000313" key="4">
    <source>
        <dbReference type="EnsemblPlants" id="KEH18362"/>
    </source>
</evidence>
<accession>G7ZVF7</accession>
<dbReference type="KEGG" id="mtr:25500459"/>
<keyword evidence="5" id="KW-1185">Reference proteome</keyword>
<evidence type="ECO:0000259" key="2">
    <source>
        <dbReference type="PROSITE" id="PS50104"/>
    </source>
</evidence>
<dbReference type="EnsemblPlants" id="KEH18362">
    <property type="protein sequence ID" value="KEH18362"/>
    <property type="gene ID" value="MTR_8g016460"/>
</dbReference>
<evidence type="ECO:0000256" key="1">
    <source>
        <dbReference type="ARBA" id="ARBA00023027"/>
    </source>
</evidence>
<reference evidence="3 5" key="1">
    <citation type="journal article" date="2011" name="Nature">
        <title>The Medicago genome provides insight into the evolution of rhizobial symbioses.</title>
        <authorList>
            <person name="Young N.D."/>
            <person name="Debelle F."/>
            <person name="Oldroyd G.E."/>
            <person name="Geurts R."/>
            <person name="Cannon S.B."/>
            <person name="Udvardi M.K."/>
            <person name="Benedito V.A."/>
            <person name="Mayer K.F."/>
            <person name="Gouzy J."/>
            <person name="Schoof H."/>
            <person name="Van de Peer Y."/>
            <person name="Proost S."/>
            <person name="Cook D.R."/>
            <person name="Meyers B.C."/>
            <person name="Spannagl M."/>
            <person name="Cheung F."/>
            <person name="De Mita S."/>
            <person name="Krishnakumar V."/>
            <person name="Gundlach H."/>
            <person name="Zhou S."/>
            <person name="Mudge J."/>
            <person name="Bharti A.K."/>
            <person name="Murray J.D."/>
            <person name="Naoumkina M.A."/>
            <person name="Rosen B."/>
            <person name="Silverstein K.A."/>
            <person name="Tang H."/>
            <person name="Rombauts S."/>
            <person name="Zhao P.X."/>
            <person name="Zhou P."/>
            <person name="Barbe V."/>
            <person name="Bardou P."/>
            <person name="Bechner M."/>
            <person name="Bellec A."/>
            <person name="Berger A."/>
            <person name="Berges H."/>
            <person name="Bidwell S."/>
            <person name="Bisseling T."/>
            <person name="Choisne N."/>
            <person name="Couloux A."/>
            <person name="Denny R."/>
            <person name="Deshpande S."/>
            <person name="Dai X."/>
            <person name="Doyle J.J."/>
            <person name="Dudez A.M."/>
            <person name="Farmer A.D."/>
            <person name="Fouteau S."/>
            <person name="Franken C."/>
            <person name="Gibelin C."/>
            <person name="Gish J."/>
            <person name="Goldstein S."/>
            <person name="Gonzalez A.J."/>
            <person name="Green P.J."/>
            <person name="Hallab A."/>
            <person name="Hartog M."/>
            <person name="Hua A."/>
            <person name="Humphray S.J."/>
            <person name="Jeong D.H."/>
            <person name="Jing Y."/>
            <person name="Jocker A."/>
            <person name="Kenton S.M."/>
            <person name="Kim D.J."/>
            <person name="Klee K."/>
            <person name="Lai H."/>
            <person name="Lang C."/>
            <person name="Lin S."/>
            <person name="Macmil S.L."/>
            <person name="Magdelenat G."/>
            <person name="Matthews L."/>
            <person name="McCorrison J."/>
            <person name="Monaghan E.L."/>
            <person name="Mun J.H."/>
            <person name="Najar F.Z."/>
            <person name="Nicholson C."/>
            <person name="Noirot C."/>
            <person name="O'Bleness M."/>
            <person name="Paule C.R."/>
            <person name="Poulain J."/>
            <person name="Prion F."/>
            <person name="Qin B."/>
            <person name="Qu C."/>
            <person name="Retzel E.F."/>
            <person name="Riddle C."/>
            <person name="Sallet E."/>
            <person name="Samain S."/>
            <person name="Samson N."/>
            <person name="Sanders I."/>
            <person name="Saurat O."/>
            <person name="Scarpelli C."/>
            <person name="Schiex T."/>
            <person name="Segurens B."/>
            <person name="Severin A.J."/>
            <person name="Sherrier D.J."/>
            <person name="Shi R."/>
            <person name="Sims S."/>
            <person name="Singer S.R."/>
            <person name="Sinharoy S."/>
            <person name="Sterck L."/>
            <person name="Viollet A."/>
            <person name="Wang B.B."/>
            <person name="Wang K."/>
            <person name="Wang M."/>
            <person name="Wang X."/>
            <person name="Warfsmann J."/>
            <person name="Weissenbach J."/>
            <person name="White D.D."/>
            <person name="White J.D."/>
            <person name="Wiley G.B."/>
            <person name="Wincker P."/>
            <person name="Xing Y."/>
            <person name="Yang L."/>
            <person name="Yao Z."/>
            <person name="Ying F."/>
            <person name="Zhai J."/>
            <person name="Zhou L."/>
            <person name="Zuber A."/>
            <person name="Denarie J."/>
            <person name="Dixon R.A."/>
            <person name="May G.D."/>
            <person name="Schwartz D.C."/>
            <person name="Rogers J."/>
            <person name="Quetier F."/>
            <person name="Town C.D."/>
            <person name="Roe B.A."/>
        </authorList>
    </citation>
    <scope>NUCLEOTIDE SEQUENCE [LARGE SCALE GENOMIC DNA]</scope>
    <source>
        <strain evidence="3">A17</strain>
        <strain evidence="4 5">cv. Jemalong A17</strain>
    </source>
</reference>